<feature type="transmembrane region" description="Helical" evidence="1">
    <location>
        <begin position="386"/>
        <end position="407"/>
    </location>
</feature>
<accession>A0A7U6GEJ9</accession>
<dbReference type="Gene3D" id="1.10.3210.10">
    <property type="entry name" value="Hypothetical protein af1432"/>
    <property type="match status" value="1"/>
</dbReference>
<keyword evidence="4" id="KW-1185">Reference proteome</keyword>
<dbReference type="InterPro" id="IPR006675">
    <property type="entry name" value="HDIG_dom"/>
</dbReference>
<reference evidence="3 4" key="1">
    <citation type="submission" date="2011-01" db="EMBL/GenBank/DDBJ databases">
        <title>Whole genome sequence of Caldisericum exile AZM16c01.</title>
        <authorList>
            <person name="Narita-Yamada S."/>
            <person name="Kawakoshi A."/>
            <person name="Nakamura S."/>
            <person name="Sasagawa M."/>
            <person name="Fukada J."/>
            <person name="Sekine M."/>
            <person name="Kato Y."/>
            <person name="Fukai R."/>
            <person name="Sasaki K."/>
            <person name="Hanamaki A."/>
            <person name="Narita H."/>
            <person name="Konno Y."/>
            <person name="Mori K."/>
            <person name="Yamazaki S."/>
            <person name="Suzuki K."/>
            <person name="Fujita N."/>
        </authorList>
    </citation>
    <scope>NUCLEOTIDE SEQUENCE [LARGE SCALE GENOMIC DNA]</scope>
    <source>
        <strain evidence="4">DSM 21853 / NBRC 104410 / AZM16c01</strain>
    </source>
</reference>
<evidence type="ECO:0000313" key="3">
    <source>
        <dbReference type="EMBL" id="BAL80949.1"/>
    </source>
</evidence>
<keyword evidence="1" id="KW-1133">Transmembrane helix</keyword>
<dbReference type="Pfam" id="PF07697">
    <property type="entry name" value="7TMR-HDED"/>
    <property type="match status" value="1"/>
</dbReference>
<protein>
    <submittedName>
        <fullName evidence="3">Hypothetical membrane protein</fullName>
    </submittedName>
</protein>
<gene>
    <name evidence="3" type="ordered locus">CSE_08230</name>
</gene>
<dbReference type="NCBIfam" id="TIGR00277">
    <property type="entry name" value="HDIG"/>
    <property type="match status" value="1"/>
</dbReference>
<evidence type="ECO:0000256" key="1">
    <source>
        <dbReference type="SAM" id="Phobius"/>
    </source>
</evidence>
<dbReference type="PANTHER" id="PTHR36442">
    <property type="entry name" value="CYCLIC-DI-AMP PHOSPHODIESTERASE PGPH"/>
    <property type="match status" value="1"/>
</dbReference>
<dbReference type="CDD" id="cd00077">
    <property type="entry name" value="HDc"/>
    <property type="match status" value="1"/>
</dbReference>
<dbReference type="Proteomes" id="UP000004793">
    <property type="component" value="Chromosome"/>
</dbReference>
<dbReference type="AlphaFoldDB" id="A0A7U6GEJ9"/>
<feature type="transmembrane region" description="Helical" evidence="1">
    <location>
        <begin position="27"/>
        <end position="47"/>
    </location>
</feature>
<dbReference type="InterPro" id="IPR023298">
    <property type="entry name" value="ATPase_P-typ_TM_dom_sf"/>
</dbReference>
<dbReference type="Pfam" id="PF01966">
    <property type="entry name" value="HD"/>
    <property type="match status" value="1"/>
</dbReference>
<keyword evidence="1" id="KW-0812">Transmembrane</keyword>
<evidence type="ECO:0000313" key="4">
    <source>
        <dbReference type="Proteomes" id="UP000004793"/>
    </source>
</evidence>
<dbReference type="SUPFAM" id="SSF109604">
    <property type="entry name" value="HD-domain/PDEase-like"/>
    <property type="match status" value="1"/>
</dbReference>
<feature type="transmembrane region" description="Helical" evidence="1">
    <location>
        <begin position="419"/>
        <end position="443"/>
    </location>
</feature>
<dbReference type="SUPFAM" id="SSF81665">
    <property type="entry name" value="Calcium ATPase, transmembrane domain M"/>
    <property type="match status" value="1"/>
</dbReference>
<feature type="domain" description="HD" evidence="2">
    <location>
        <begin position="476"/>
        <end position="618"/>
    </location>
</feature>
<proteinExistence type="predicted"/>
<dbReference type="InterPro" id="IPR003607">
    <property type="entry name" value="HD/PDEase_dom"/>
</dbReference>
<sequence length="684" mass="77843">MKNLKINQKIKIDLKFVFSNFKKEIKLFALIFALLLILNYTLLFLTLRNQMKIVVNKPAPQDIVVPATISYIDEAKTEEAIANAKNSVKPLYRYDSNVEIEVQSNIANFINSILSIKEDSTITNNKKLELIKERCNDDPEISNILMEIKTDRLNVLKNFLTNELNSLYKKGIRDSEVSDAIKSIQRDAESLGLTGNDEVLALWISQKFVKPNFVFDAEATNKAIQDAIKNVKPVQVVLQEGTKIIEKGHIVTEDDIKMLQKIGIYKAFNYATVGLLFFLSLIESALAFSIIDEKKKKFQKILEYFALLTLVLLSSYFLGNVSIYLIPVLLFLIVMNEFFSFKDVLISIIIFILLLLPFLTQPLLFLILFSAISVPIVYYINMTKKISSYFISGIIGGISVTFTVFFVNKNFYLPNQLSFSNSFYSFLNFAFSPIIAIAVVYIFEHIFNEATLLRLLELNDLNTPLLKEMSIKAPGTFAHSLFVANISSQAAEAINANSILTRVGALYHDIGKLLYPFYFTENQADVPNIHNTIAPSLSKVIILNHVKDGIELAKRYRLPDDIIHFIETHHGKSVMMYFYLKAKESDTNVSMEDFRYPGPLPDTKETVIVSLADAVEAASKSLDKEDIDYRKIEELVNRLIDDRIKQGELSNAEITFSELEKVKVSFVKSLLSIYHKRERYPNGK</sequence>
<feature type="transmembrane region" description="Helical" evidence="1">
    <location>
        <begin position="267"/>
        <end position="292"/>
    </location>
</feature>
<feature type="transmembrane region" description="Helical" evidence="1">
    <location>
        <begin position="339"/>
        <end position="356"/>
    </location>
</feature>
<keyword evidence="1" id="KW-0472">Membrane</keyword>
<dbReference type="PROSITE" id="PS51831">
    <property type="entry name" value="HD"/>
    <property type="match status" value="1"/>
</dbReference>
<dbReference type="OrthoDB" id="9806952at2"/>
<feature type="transmembrane region" description="Helical" evidence="1">
    <location>
        <begin position="304"/>
        <end position="333"/>
    </location>
</feature>
<name>A0A7U6GEJ9_CALEA</name>
<evidence type="ECO:0000259" key="2">
    <source>
        <dbReference type="PROSITE" id="PS51831"/>
    </source>
</evidence>
<dbReference type="SMART" id="SM00471">
    <property type="entry name" value="HDc"/>
    <property type="match status" value="1"/>
</dbReference>
<dbReference type="PANTHER" id="PTHR36442:SF1">
    <property type="entry name" value="CYCLIC-DI-AMP PHOSPHODIESTERASE PGPH"/>
    <property type="match status" value="1"/>
</dbReference>
<dbReference type="InterPro" id="IPR011624">
    <property type="entry name" value="Metal-dep_PHydrolase_7TM_extra"/>
</dbReference>
<dbReference type="InterPro" id="IPR052722">
    <property type="entry name" value="PgpH_phosphodiesterase"/>
</dbReference>
<organism evidence="3 4">
    <name type="scientific">Caldisericum exile (strain DSM 21853 / NBRC 104410 / AZM16c01)</name>
    <dbReference type="NCBI Taxonomy" id="511051"/>
    <lineage>
        <taxon>Bacteria</taxon>
        <taxon>Pseudomonadati</taxon>
        <taxon>Caldisericota/Cryosericota group</taxon>
        <taxon>Caldisericota</taxon>
        <taxon>Caldisericia</taxon>
        <taxon>Caldisericales</taxon>
        <taxon>Caldisericaceae</taxon>
        <taxon>Caldisericum</taxon>
    </lineage>
</organism>
<dbReference type="EMBL" id="AP012051">
    <property type="protein sequence ID" value="BAL80949.1"/>
    <property type="molecule type" value="Genomic_DNA"/>
</dbReference>
<dbReference type="InterPro" id="IPR006674">
    <property type="entry name" value="HD_domain"/>
</dbReference>
<dbReference type="KEGG" id="cex:CSE_08230"/>